<dbReference type="SUPFAM" id="SSF118116">
    <property type="entry name" value="DNA mismatch repair protein MutL"/>
    <property type="match status" value="1"/>
</dbReference>
<evidence type="ECO:0000259" key="7">
    <source>
        <dbReference type="SMART" id="SM01340"/>
    </source>
</evidence>
<evidence type="ECO:0000256" key="2">
    <source>
        <dbReference type="ARBA" id="ARBA00022763"/>
    </source>
</evidence>
<dbReference type="InterPro" id="IPR014762">
    <property type="entry name" value="DNA_mismatch_repair_CS"/>
</dbReference>
<sequence length="658" mass="71588">MGKIHELSTQVSNQISAGEVIERPASVVKELVENSLDAGASQIRIQVKDGGMSLITVSDNGSGIASDDIPLAFARHATSKIVTSADLFKIGTLGFRGEALASIGAVAKVTMTTSTKDGLGDTAVVEGGEMVKREKTSQPQGTTITVRDLFYNTPARLKYMKSVQTELSHIADIVDRIALGHPDIAFTLVNDTKTLFATVGNKDWRQTIAAIYGNSVAQALLPISGDTLDYQVHGYIAKPEVTRASRNFISLLINGRYIKNYALNKALIEGYGTKLMVGRYPVAVVAIQMDPLLVDVNVHPTKQEVRLSKEEELTDLLTKLVAEQLGTARLVPNALTNLGSHSRPSSPQMQQWADLANELDSISTQDRKPSAAAPADPVVSEETTPVAATATAHVTTAAFIAPGALHPEDVSADSAKLAAWDARVAKDHPALAFSAGSQPQTAEQTALVDNTNTPAKRFPQLHYLAQVHRTYLLAEGEDGFYILDQHAAQERVNYEMYREKVGHLQPDQQTLLVPLILDYSAADYLAISQHLTDLAKVGIDLEPFGDNSFVVHSHPAWFAQKDVEPMIREMIDYFLTDHTLSLAKFLNKATALIACKASIKAGMTISQAEAQRLLDDLRECENPFNCPHGRPTMTHFSDQNLARMFKRIQDSHHAWGGA</sequence>
<feature type="region of interest" description="Disordered" evidence="5">
    <location>
        <begin position="364"/>
        <end position="384"/>
    </location>
</feature>
<organism evidence="8 9">
    <name type="scientific">Schleiferilactobacillus shenzhenensis LY-73</name>
    <dbReference type="NCBI Taxonomy" id="1231336"/>
    <lineage>
        <taxon>Bacteria</taxon>
        <taxon>Bacillati</taxon>
        <taxon>Bacillota</taxon>
        <taxon>Bacilli</taxon>
        <taxon>Lactobacillales</taxon>
        <taxon>Lactobacillaceae</taxon>
        <taxon>Schleiferilactobacillus</taxon>
    </lineage>
</organism>
<dbReference type="InterPro" id="IPR037198">
    <property type="entry name" value="MutL_C_sf"/>
</dbReference>
<dbReference type="NCBIfam" id="NF000950">
    <property type="entry name" value="PRK00095.1-3"/>
    <property type="match status" value="1"/>
</dbReference>
<dbReference type="InterPro" id="IPR042120">
    <property type="entry name" value="MutL_C_dimsub"/>
</dbReference>
<dbReference type="STRING" id="1231336.L248_2554"/>
<evidence type="ECO:0000256" key="4">
    <source>
        <dbReference type="HAMAP-Rule" id="MF_00149"/>
    </source>
</evidence>
<dbReference type="SMART" id="SM01340">
    <property type="entry name" value="DNA_mis_repair"/>
    <property type="match status" value="1"/>
</dbReference>
<dbReference type="InterPro" id="IPR014721">
    <property type="entry name" value="Ribsml_uS5_D2-typ_fold_subgr"/>
</dbReference>
<dbReference type="HAMAP" id="MF_00149">
    <property type="entry name" value="DNA_mis_repair"/>
    <property type="match status" value="1"/>
</dbReference>
<dbReference type="InterPro" id="IPR014790">
    <property type="entry name" value="MutL_C"/>
</dbReference>
<keyword evidence="3 4" id="KW-0234">DNA repair</keyword>
<evidence type="ECO:0000313" key="9">
    <source>
        <dbReference type="Proteomes" id="UP000030647"/>
    </source>
</evidence>
<keyword evidence="9" id="KW-1185">Reference proteome</keyword>
<comment type="similarity">
    <text evidence="1 4">Belongs to the DNA mismatch repair MutL/HexB family.</text>
</comment>
<dbReference type="InterPro" id="IPR020667">
    <property type="entry name" value="DNA_mismatch_repair_MutL"/>
</dbReference>
<evidence type="ECO:0000256" key="5">
    <source>
        <dbReference type="SAM" id="MobiDB-lite"/>
    </source>
</evidence>
<dbReference type="FunFam" id="3.30.565.10:FF:000003">
    <property type="entry name" value="DNA mismatch repair endonuclease MutL"/>
    <property type="match status" value="1"/>
</dbReference>
<name>U4TKV3_9LACO</name>
<dbReference type="HOGENOM" id="CLU_004131_4_2_9"/>
<gene>
    <name evidence="4 8" type="primary">mutL</name>
    <name evidence="8" type="ORF">L248_2554</name>
</gene>
<accession>U4TKV3</accession>
<dbReference type="Pfam" id="PF13589">
    <property type="entry name" value="HATPase_c_3"/>
    <property type="match status" value="1"/>
</dbReference>
<dbReference type="Gene3D" id="3.30.1540.20">
    <property type="entry name" value="MutL, C-terminal domain, dimerisation subdomain"/>
    <property type="match status" value="1"/>
</dbReference>
<evidence type="ECO:0000256" key="1">
    <source>
        <dbReference type="ARBA" id="ARBA00006082"/>
    </source>
</evidence>
<dbReference type="PROSITE" id="PS00058">
    <property type="entry name" value="DNA_MISMATCH_REPAIR_1"/>
    <property type="match status" value="1"/>
</dbReference>
<dbReference type="Pfam" id="PF01119">
    <property type="entry name" value="DNA_mis_repair"/>
    <property type="match status" value="1"/>
</dbReference>
<dbReference type="InterPro" id="IPR042121">
    <property type="entry name" value="MutL_C_regsub"/>
</dbReference>
<dbReference type="CDD" id="cd00782">
    <property type="entry name" value="MutL_Trans"/>
    <property type="match status" value="1"/>
</dbReference>
<protein>
    <recommendedName>
        <fullName evidence="4">DNA mismatch repair protein MutL</fullName>
    </recommendedName>
</protein>
<dbReference type="GO" id="GO:0006298">
    <property type="term" value="P:mismatch repair"/>
    <property type="evidence" value="ECO:0007669"/>
    <property type="project" value="UniProtKB-UniRule"/>
</dbReference>
<evidence type="ECO:0000256" key="3">
    <source>
        <dbReference type="ARBA" id="ARBA00023204"/>
    </source>
</evidence>
<feature type="compositionally biased region" description="Low complexity" evidence="5">
    <location>
        <begin position="370"/>
        <end position="384"/>
    </location>
</feature>
<proteinExistence type="inferred from homology"/>
<dbReference type="GO" id="GO:0005524">
    <property type="term" value="F:ATP binding"/>
    <property type="evidence" value="ECO:0007669"/>
    <property type="project" value="InterPro"/>
</dbReference>
<dbReference type="OrthoDB" id="9763467at2"/>
<dbReference type="GO" id="GO:0030983">
    <property type="term" value="F:mismatched DNA binding"/>
    <property type="evidence" value="ECO:0007669"/>
    <property type="project" value="InterPro"/>
</dbReference>
<dbReference type="GO" id="GO:0032300">
    <property type="term" value="C:mismatch repair complex"/>
    <property type="evidence" value="ECO:0007669"/>
    <property type="project" value="InterPro"/>
</dbReference>
<dbReference type="AlphaFoldDB" id="U4TKV3"/>
<dbReference type="Gene3D" id="3.30.1370.100">
    <property type="entry name" value="MutL, C-terminal domain, regulatory subdomain"/>
    <property type="match status" value="1"/>
</dbReference>
<dbReference type="PANTHER" id="PTHR10073:SF12">
    <property type="entry name" value="DNA MISMATCH REPAIR PROTEIN MLH1"/>
    <property type="match status" value="1"/>
</dbReference>
<dbReference type="GO" id="GO:0140664">
    <property type="term" value="F:ATP-dependent DNA damage sensor activity"/>
    <property type="evidence" value="ECO:0007669"/>
    <property type="project" value="InterPro"/>
</dbReference>
<evidence type="ECO:0000259" key="6">
    <source>
        <dbReference type="SMART" id="SM00853"/>
    </source>
</evidence>
<dbReference type="EMBL" id="KI271586">
    <property type="protein sequence ID" value="ERL65481.1"/>
    <property type="molecule type" value="Genomic_DNA"/>
</dbReference>
<feature type="domain" description="MutL C-terminal dimerisation" evidence="6">
    <location>
        <begin position="463"/>
        <end position="605"/>
    </location>
</feature>
<dbReference type="Pfam" id="PF08676">
    <property type="entry name" value="MutL_C"/>
    <property type="match status" value="1"/>
</dbReference>
<dbReference type="Proteomes" id="UP000030647">
    <property type="component" value="Unassembled WGS sequence"/>
</dbReference>
<dbReference type="PANTHER" id="PTHR10073">
    <property type="entry name" value="DNA MISMATCH REPAIR PROTEIN MLH, PMS, MUTL"/>
    <property type="match status" value="1"/>
</dbReference>
<comment type="function">
    <text evidence="4">This protein is involved in the repair of mismatches in DNA. It is required for dam-dependent methyl-directed DNA mismatch repair. May act as a 'molecular matchmaker', a protein that promotes the formation of a stable complex between two or more DNA-binding proteins in an ATP-dependent manner without itself being part of a final effector complex.</text>
</comment>
<dbReference type="Gene3D" id="3.30.565.10">
    <property type="entry name" value="Histidine kinase-like ATPase, C-terminal domain"/>
    <property type="match status" value="1"/>
</dbReference>
<dbReference type="InterPro" id="IPR020568">
    <property type="entry name" value="Ribosomal_Su5_D2-typ_SF"/>
</dbReference>
<dbReference type="SMART" id="SM00853">
    <property type="entry name" value="MutL_C"/>
    <property type="match status" value="1"/>
</dbReference>
<dbReference type="CDD" id="cd16926">
    <property type="entry name" value="HATPase_MutL-MLH-PMS-like"/>
    <property type="match status" value="1"/>
</dbReference>
<evidence type="ECO:0000313" key="8">
    <source>
        <dbReference type="EMBL" id="ERL65481.1"/>
    </source>
</evidence>
<dbReference type="InterPro" id="IPR013507">
    <property type="entry name" value="DNA_mismatch_S5_2-like"/>
</dbReference>
<keyword evidence="2 4" id="KW-0227">DNA damage</keyword>
<reference evidence="9" key="1">
    <citation type="journal article" date="2013" name="Genome Announc.">
        <title>Whole-Genome Sequencing of Lactobacillus shenzhenensis Strain LY-73T.</title>
        <authorList>
            <person name="Lin Z."/>
            <person name="Liu Z."/>
            <person name="Yang R."/>
            <person name="Zou Y."/>
            <person name="Wan D."/>
            <person name="Chen J."/>
            <person name="Guo M."/>
            <person name="Zhao J."/>
            <person name="Fang C."/>
            <person name="Yang R."/>
            <person name="Liu F."/>
        </authorList>
    </citation>
    <scope>NUCLEOTIDE SEQUENCE [LARGE SCALE GENOMIC DNA]</scope>
    <source>
        <strain evidence="9">LY-73</strain>
    </source>
</reference>
<dbReference type="NCBIfam" id="TIGR00585">
    <property type="entry name" value="mutl"/>
    <property type="match status" value="1"/>
</dbReference>
<dbReference type="InterPro" id="IPR002099">
    <property type="entry name" value="MutL/Mlh/PMS"/>
</dbReference>
<dbReference type="InterPro" id="IPR036890">
    <property type="entry name" value="HATPase_C_sf"/>
</dbReference>
<dbReference type="eggNOG" id="COG0323">
    <property type="taxonomic scope" value="Bacteria"/>
</dbReference>
<feature type="domain" description="DNA mismatch repair protein S5" evidence="7">
    <location>
        <begin position="208"/>
        <end position="326"/>
    </location>
</feature>
<dbReference type="InterPro" id="IPR038973">
    <property type="entry name" value="MutL/Mlh/Pms-like"/>
</dbReference>
<dbReference type="SUPFAM" id="SSF54211">
    <property type="entry name" value="Ribosomal protein S5 domain 2-like"/>
    <property type="match status" value="1"/>
</dbReference>
<dbReference type="SUPFAM" id="SSF55874">
    <property type="entry name" value="ATPase domain of HSP90 chaperone/DNA topoisomerase II/histidine kinase"/>
    <property type="match status" value="1"/>
</dbReference>
<dbReference type="GO" id="GO:0016887">
    <property type="term" value="F:ATP hydrolysis activity"/>
    <property type="evidence" value="ECO:0007669"/>
    <property type="project" value="InterPro"/>
</dbReference>
<dbReference type="RefSeq" id="WP_022529155.1">
    <property type="nucleotide sequence ID" value="NZ_KI271586.1"/>
</dbReference>
<dbReference type="Gene3D" id="3.30.230.10">
    <property type="match status" value="1"/>
</dbReference>